<evidence type="ECO:0000256" key="2">
    <source>
        <dbReference type="ARBA" id="ARBA00007639"/>
    </source>
</evidence>
<name>A0A0R2BIC7_SECCO</name>
<feature type="domain" description="Periplasmic binding protein" evidence="5">
    <location>
        <begin position="51"/>
        <end position="308"/>
    </location>
</feature>
<dbReference type="AlphaFoldDB" id="A0A0R2BIC7"/>
<protein>
    <recommendedName>
        <fullName evidence="5">Periplasmic binding protein domain-containing protein</fullName>
    </recommendedName>
</protein>
<organism evidence="6 7">
    <name type="scientific">Secundilactobacillus collinoides DSM 20515 = JCM 1123</name>
    <dbReference type="NCBI Taxonomy" id="1423733"/>
    <lineage>
        <taxon>Bacteria</taxon>
        <taxon>Bacillati</taxon>
        <taxon>Bacillota</taxon>
        <taxon>Bacilli</taxon>
        <taxon>Lactobacillales</taxon>
        <taxon>Lactobacillaceae</taxon>
        <taxon>Secundilactobacillus</taxon>
    </lineage>
</organism>
<dbReference type="SUPFAM" id="SSF53822">
    <property type="entry name" value="Periplasmic binding protein-like I"/>
    <property type="match status" value="1"/>
</dbReference>
<comment type="subcellular location">
    <subcellularLocation>
        <location evidence="1">Cell envelope</location>
    </subcellularLocation>
</comment>
<dbReference type="Proteomes" id="UP000051845">
    <property type="component" value="Unassembled WGS sequence"/>
</dbReference>
<comment type="caution">
    <text evidence="6">The sequence shown here is derived from an EMBL/GenBank/DDBJ whole genome shotgun (WGS) entry which is preliminary data.</text>
</comment>
<dbReference type="GO" id="GO:0030313">
    <property type="term" value="C:cell envelope"/>
    <property type="evidence" value="ECO:0007669"/>
    <property type="project" value="UniProtKB-SubCell"/>
</dbReference>
<dbReference type="EMBL" id="AYYR01000054">
    <property type="protein sequence ID" value="KRM75283.1"/>
    <property type="molecule type" value="Genomic_DNA"/>
</dbReference>
<reference evidence="6 7" key="1">
    <citation type="journal article" date="2015" name="Genome Announc.">
        <title>Expanding the biotechnology potential of lactobacilli through comparative genomics of 213 strains and associated genera.</title>
        <authorList>
            <person name="Sun Z."/>
            <person name="Harris H.M."/>
            <person name="McCann A."/>
            <person name="Guo C."/>
            <person name="Argimon S."/>
            <person name="Zhang W."/>
            <person name="Yang X."/>
            <person name="Jeffery I.B."/>
            <person name="Cooney J.C."/>
            <person name="Kagawa T.F."/>
            <person name="Liu W."/>
            <person name="Song Y."/>
            <person name="Salvetti E."/>
            <person name="Wrobel A."/>
            <person name="Rasinkangas P."/>
            <person name="Parkhill J."/>
            <person name="Rea M.C."/>
            <person name="O'Sullivan O."/>
            <person name="Ritari J."/>
            <person name="Douillard F.P."/>
            <person name="Paul Ross R."/>
            <person name="Yang R."/>
            <person name="Briner A.E."/>
            <person name="Felis G.E."/>
            <person name="de Vos W.M."/>
            <person name="Barrangou R."/>
            <person name="Klaenhammer T.R."/>
            <person name="Caufield P.W."/>
            <person name="Cui Y."/>
            <person name="Zhang H."/>
            <person name="O'Toole P.W."/>
        </authorList>
    </citation>
    <scope>NUCLEOTIDE SEQUENCE [LARGE SCALE GENOMIC DNA]</scope>
    <source>
        <strain evidence="6 7">DSM 20515</strain>
    </source>
</reference>
<dbReference type="Gene3D" id="3.40.50.2300">
    <property type="match status" value="2"/>
</dbReference>
<feature type="chain" id="PRO_5039111365" description="Periplasmic binding protein domain-containing protein" evidence="4">
    <location>
        <begin position="37"/>
        <end position="331"/>
    </location>
</feature>
<dbReference type="PANTHER" id="PTHR46847">
    <property type="entry name" value="D-ALLOSE-BINDING PERIPLASMIC PROTEIN-RELATED"/>
    <property type="match status" value="1"/>
</dbReference>
<dbReference type="InterPro" id="IPR028082">
    <property type="entry name" value="Peripla_BP_I"/>
</dbReference>
<evidence type="ECO:0000256" key="4">
    <source>
        <dbReference type="SAM" id="SignalP"/>
    </source>
</evidence>
<dbReference type="InterPro" id="IPR025997">
    <property type="entry name" value="SBP_2_dom"/>
</dbReference>
<dbReference type="PATRIC" id="fig|1423733.4.peg.2585"/>
<keyword evidence="3 4" id="KW-0732">Signal</keyword>
<evidence type="ECO:0000313" key="7">
    <source>
        <dbReference type="Proteomes" id="UP000051845"/>
    </source>
</evidence>
<evidence type="ECO:0000313" key="6">
    <source>
        <dbReference type="EMBL" id="KRM75283.1"/>
    </source>
</evidence>
<dbReference type="PANTHER" id="PTHR46847:SF1">
    <property type="entry name" value="D-ALLOSE-BINDING PERIPLASMIC PROTEIN-RELATED"/>
    <property type="match status" value="1"/>
</dbReference>
<sequence>MPGNHFLGGIVVKNWRSVLKKASILFAATLMVGSLAACGKSSSSATKEKTITFLPPAMVSPFYKSTIEGAKQEAKAQGYKLDVLAPQKEDDYEGLLKIVEDSLSKSTNAIAICTTDDKTMAAAVKKANRDKVPVVVFNSLSKVKGAKVYSYVGYDQAKAGASVAKWMGTKYADRTLNVGILEGLPGVFTQNREGGFVTAAKKYKNINIVSKQSANWDRGKALDVATNMYQGNKKINAFYGLSDEMAIGAASAAKQAGIKNAITIGIDGNPNTLESIKKGNVTGSVYTNPKLMGKRAVKDAIKAIKGEKKANKINEVPTVVVDKSNVNKYIK</sequence>
<proteinExistence type="inferred from homology"/>
<gene>
    <name evidence="6" type="ORF">FC82_GL002471</name>
</gene>
<evidence type="ECO:0000259" key="5">
    <source>
        <dbReference type="Pfam" id="PF13407"/>
    </source>
</evidence>
<dbReference type="Pfam" id="PF13407">
    <property type="entry name" value="Peripla_BP_4"/>
    <property type="match status" value="1"/>
</dbReference>
<comment type="similarity">
    <text evidence="2">Belongs to the bacterial solute-binding protein 2 family.</text>
</comment>
<evidence type="ECO:0000256" key="3">
    <source>
        <dbReference type="ARBA" id="ARBA00022729"/>
    </source>
</evidence>
<dbReference type="CDD" id="cd01536">
    <property type="entry name" value="PBP1_ABC_sugar_binding-like"/>
    <property type="match status" value="1"/>
</dbReference>
<evidence type="ECO:0000256" key="1">
    <source>
        <dbReference type="ARBA" id="ARBA00004196"/>
    </source>
</evidence>
<feature type="signal peptide" evidence="4">
    <location>
        <begin position="1"/>
        <end position="36"/>
    </location>
</feature>
<dbReference type="GO" id="GO:0030246">
    <property type="term" value="F:carbohydrate binding"/>
    <property type="evidence" value="ECO:0007669"/>
    <property type="project" value="UniProtKB-ARBA"/>
</dbReference>
<accession>A0A0R2BIC7</accession>